<protein>
    <recommendedName>
        <fullName evidence="1">Retroviral polymerase SH3-like domain-containing protein</fullName>
    </recommendedName>
</protein>
<dbReference type="InterPro" id="IPR012337">
    <property type="entry name" value="RNaseH-like_sf"/>
</dbReference>
<proteinExistence type="predicted"/>
<dbReference type="Proteomes" id="UP000326396">
    <property type="component" value="Linkage Group LG4"/>
</dbReference>
<name>A0A5N6MZS4_9ASTR</name>
<evidence type="ECO:0000313" key="3">
    <source>
        <dbReference type="Proteomes" id="UP000326396"/>
    </source>
</evidence>
<dbReference type="InterPro" id="IPR039537">
    <property type="entry name" value="Retrotran_Ty1/copia-like"/>
</dbReference>
<sequence>MLVETQNEKKVKKLRTDNGLEFCSNEFNGRLLIEAGLPKSFWAEALKTTVYLVNTSPSSAIGMKVPMEMWSGSKRNYENLRVFGSLVYSHVSKDKLDPRAQKCIMLDYTEGVKGYRLWRLDNGSWLKGFVLEMGVPVDDVVILCDNMGAIQLSKHQMFHERSKHINVKLHFIRDVLQSKVVKVEYVDTKSNVADMLTKRVSGLKFDFCLNALNIG</sequence>
<accession>A0A5N6MZS4</accession>
<reference evidence="2 3" key="1">
    <citation type="submission" date="2019-05" db="EMBL/GenBank/DDBJ databases">
        <title>Mikania micrantha, genome provides insights into the molecular mechanism of rapid growth.</title>
        <authorList>
            <person name="Liu B."/>
        </authorList>
    </citation>
    <scope>NUCLEOTIDE SEQUENCE [LARGE SCALE GENOMIC DNA]</scope>
    <source>
        <strain evidence="2">NLD-2019</strain>
        <tissue evidence="2">Leaf</tissue>
    </source>
</reference>
<feature type="domain" description="Retroviral polymerase SH3-like" evidence="1">
    <location>
        <begin position="85"/>
        <end position="123"/>
    </location>
</feature>
<dbReference type="PANTHER" id="PTHR42648:SF28">
    <property type="entry name" value="TRANSPOSON-ENCODED PROTEIN WITH RIBONUCLEASE H-LIKE AND RETROVIRUS ZINC FINGER-LIKE DOMAINS"/>
    <property type="match status" value="1"/>
</dbReference>
<evidence type="ECO:0000259" key="1">
    <source>
        <dbReference type="Pfam" id="PF25597"/>
    </source>
</evidence>
<dbReference type="Pfam" id="PF25597">
    <property type="entry name" value="SH3_retrovirus"/>
    <property type="match status" value="1"/>
</dbReference>
<dbReference type="CDD" id="cd09272">
    <property type="entry name" value="RNase_HI_RT_Ty1"/>
    <property type="match status" value="1"/>
</dbReference>
<comment type="caution">
    <text evidence="2">The sequence shown here is derived from an EMBL/GenBank/DDBJ whole genome shotgun (WGS) entry which is preliminary data.</text>
</comment>
<dbReference type="InterPro" id="IPR057670">
    <property type="entry name" value="SH3_retrovirus"/>
</dbReference>
<dbReference type="PANTHER" id="PTHR42648">
    <property type="entry name" value="TRANSPOSASE, PUTATIVE-RELATED"/>
    <property type="match status" value="1"/>
</dbReference>
<evidence type="ECO:0000313" key="2">
    <source>
        <dbReference type="EMBL" id="KAD4179586.1"/>
    </source>
</evidence>
<dbReference type="SUPFAM" id="SSF53098">
    <property type="entry name" value="Ribonuclease H-like"/>
    <property type="match status" value="1"/>
</dbReference>
<dbReference type="AlphaFoldDB" id="A0A5N6MZS4"/>
<dbReference type="OrthoDB" id="6776856at2759"/>
<gene>
    <name evidence="2" type="ORF">E3N88_28177</name>
</gene>
<keyword evidence="3" id="KW-1185">Reference proteome</keyword>
<dbReference type="EMBL" id="SZYD01000014">
    <property type="protein sequence ID" value="KAD4179586.1"/>
    <property type="molecule type" value="Genomic_DNA"/>
</dbReference>
<organism evidence="2 3">
    <name type="scientific">Mikania micrantha</name>
    <name type="common">bitter vine</name>
    <dbReference type="NCBI Taxonomy" id="192012"/>
    <lineage>
        <taxon>Eukaryota</taxon>
        <taxon>Viridiplantae</taxon>
        <taxon>Streptophyta</taxon>
        <taxon>Embryophyta</taxon>
        <taxon>Tracheophyta</taxon>
        <taxon>Spermatophyta</taxon>
        <taxon>Magnoliopsida</taxon>
        <taxon>eudicotyledons</taxon>
        <taxon>Gunneridae</taxon>
        <taxon>Pentapetalae</taxon>
        <taxon>asterids</taxon>
        <taxon>campanulids</taxon>
        <taxon>Asterales</taxon>
        <taxon>Asteraceae</taxon>
        <taxon>Asteroideae</taxon>
        <taxon>Heliantheae alliance</taxon>
        <taxon>Eupatorieae</taxon>
        <taxon>Mikania</taxon>
    </lineage>
</organism>